<comment type="cofactor">
    <cofactor evidence="1">
        <name>Mg(2+)</name>
        <dbReference type="ChEBI" id="CHEBI:18420"/>
    </cofactor>
</comment>
<feature type="region of interest" description="Disordered" evidence="6">
    <location>
        <begin position="496"/>
        <end position="519"/>
    </location>
</feature>
<sequence>MRWFNRSSYRKDSFTLVINEYTRDNYHPDPNLLYQACQVYLSDKLRSKATRLKGYRTKTDQNNVSYSLSQGERFIETLEDGIELTWMFCCKNNKGKDVDHGISGSLSSRYFELTFDFANKTEVLDGYIPLVLLKYYDRVIEMKKDIFLYTVQFDTWKSVKFNHPFTFDKLALDPELKQSIIDDLDMFIRRKEFYNKVGKAWKRGYLLYGPPGTGKSSLVAAMANYLRFSIYDLQLGAVTSDAVLRRLMHSTTNKSIIVIEDVDCTIGLSRAPPKTEDYNDGCGYDPFDEQSSEEDQVEEEGDDDYRLNFGDEEFYQGRENKGNQMGNIKSNWKVSEYKGNRKGNSNVSEYKGNQKGNVDSDSKLSLSGLLNFIDGLWSSCGDERIIILTTNHKDRLDPAMLRPGRMDMHINMTYLTKKGFRVLAKNYLGVSGEHPLFEEIDTLLEIANVTPAQVAEELIRTEDADVAFSRVVDMLKKKCKENRKIKEGDKKRTIDSIEGKKEENGVVSRKKMRTDRQKE</sequence>
<feature type="region of interest" description="Disordered" evidence="6">
    <location>
        <begin position="275"/>
        <end position="303"/>
    </location>
</feature>
<proteinExistence type="inferred from homology"/>
<evidence type="ECO:0000313" key="8">
    <source>
        <dbReference type="EMBL" id="KAK9670184.1"/>
    </source>
</evidence>
<comment type="caution">
    <text evidence="8">The sequence shown here is derived from an EMBL/GenBank/DDBJ whole genome shotgun (WGS) entry which is preliminary data.</text>
</comment>
<dbReference type="SMART" id="SM00382">
    <property type="entry name" value="AAA"/>
    <property type="match status" value="1"/>
</dbReference>
<gene>
    <name evidence="8" type="ORF">RND81_13G183800</name>
</gene>
<comment type="similarity">
    <text evidence="2">Belongs to the AAA ATPase family. BCS1 subfamily.</text>
</comment>
<dbReference type="PANTHER" id="PTHR23070">
    <property type="entry name" value="BCS1 AAA-TYPE ATPASE"/>
    <property type="match status" value="1"/>
</dbReference>
<dbReference type="Gene3D" id="3.40.50.300">
    <property type="entry name" value="P-loop containing nucleotide triphosphate hydrolases"/>
    <property type="match status" value="1"/>
</dbReference>
<accession>A0AAW1GZ89</accession>
<evidence type="ECO:0000313" key="9">
    <source>
        <dbReference type="Proteomes" id="UP001443914"/>
    </source>
</evidence>
<evidence type="ECO:0000256" key="6">
    <source>
        <dbReference type="SAM" id="MobiDB-lite"/>
    </source>
</evidence>
<dbReference type="GO" id="GO:0016887">
    <property type="term" value="F:ATP hydrolysis activity"/>
    <property type="evidence" value="ECO:0007669"/>
    <property type="project" value="InterPro"/>
</dbReference>
<dbReference type="GO" id="GO:0005524">
    <property type="term" value="F:ATP binding"/>
    <property type="evidence" value="ECO:0007669"/>
    <property type="project" value="InterPro"/>
</dbReference>
<dbReference type="InterPro" id="IPR050747">
    <property type="entry name" value="Mitochondrial_chaperone_BCS1"/>
</dbReference>
<keyword evidence="4" id="KW-0460">Magnesium</keyword>
<dbReference type="InterPro" id="IPR025753">
    <property type="entry name" value="AAA_N_dom"/>
</dbReference>
<evidence type="ECO:0000256" key="2">
    <source>
        <dbReference type="ARBA" id="ARBA00007448"/>
    </source>
</evidence>
<comment type="catalytic activity">
    <reaction evidence="5">
        <text>ATP + H2O = ADP + phosphate + H(+)</text>
        <dbReference type="Rhea" id="RHEA:13065"/>
        <dbReference type="ChEBI" id="CHEBI:15377"/>
        <dbReference type="ChEBI" id="CHEBI:15378"/>
        <dbReference type="ChEBI" id="CHEBI:30616"/>
        <dbReference type="ChEBI" id="CHEBI:43474"/>
        <dbReference type="ChEBI" id="CHEBI:456216"/>
    </reaction>
</comment>
<feature type="domain" description="AAA+ ATPase" evidence="7">
    <location>
        <begin position="201"/>
        <end position="416"/>
    </location>
</feature>
<reference evidence="8" key="1">
    <citation type="submission" date="2024-03" db="EMBL/GenBank/DDBJ databases">
        <title>WGS assembly of Saponaria officinalis var. Norfolk2.</title>
        <authorList>
            <person name="Jenkins J."/>
            <person name="Shu S."/>
            <person name="Grimwood J."/>
            <person name="Barry K."/>
            <person name="Goodstein D."/>
            <person name="Schmutz J."/>
            <person name="Leebens-Mack J."/>
            <person name="Osbourn A."/>
        </authorList>
    </citation>
    <scope>NUCLEOTIDE SEQUENCE [LARGE SCALE GENOMIC DNA]</scope>
    <source>
        <strain evidence="8">JIC</strain>
    </source>
</reference>
<dbReference type="InterPro" id="IPR003593">
    <property type="entry name" value="AAA+_ATPase"/>
</dbReference>
<evidence type="ECO:0000256" key="4">
    <source>
        <dbReference type="ARBA" id="ARBA00022842"/>
    </source>
</evidence>
<feature type="compositionally biased region" description="Acidic residues" evidence="6">
    <location>
        <begin position="286"/>
        <end position="303"/>
    </location>
</feature>
<protein>
    <recommendedName>
        <fullName evidence="7">AAA+ ATPase domain-containing protein</fullName>
    </recommendedName>
</protein>
<dbReference type="Pfam" id="PF14363">
    <property type="entry name" value="AAA_assoc"/>
    <property type="match status" value="1"/>
</dbReference>
<dbReference type="GO" id="GO:0006950">
    <property type="term" value="P:response to stress"/>
    <property type="evidence" value="ECO:0007669"/>
    <property type="project" value="UniProtKB-ARBA"/>
</dbReference>
<dbReference type="Pfam" id="PF00004">
    <property type="entry name" value="AAA"/>
    <property type="match status" value="2"/>
</dbReference>
<dbReference type="InterPro" id="IPR058017">
    <property type="entry name" value="At3g28540-like_C"/>
</dbReference>
<evidence type="ECO:0000256" key="3">
    <source>
        <dbReference type="ARBA" id="ARBA00022801"/>
    </source>
</evidence>
<organism evidence="8 9">
    <name type="scientific">Saponaria officinalis</name>
    <name type="common">Common soapwort</name>
    <name type="synonym">Lychnis saponaria</name>
    <dbReference type="NCBI Taxonomy" id="3572"/>
    <lineage>
        <taxon>Eukaryota</taxon>
        <taxon>Viridiplantae</taxon>
        <taxon>Streptophyta</taxon>
        <taxon>Embryophyta</taxon>
        <taxon>Tracheophyta</taxon>
        <taxon>Spermatophyta</taxon>
        <taxon>Magnoliopsida</taxon>
        <taxon>eudicotyledons</taxon>
        <taxon>Gunneridae</taxon>
        <taxon>Pentapetalae</taxon>
        <taxon>Caryophyllales</taxon>
        <taxon>Caryophyllaceae</taxon>
        <taxon>Caryophylleae</taxon>
        <taxon>Saponaria</taxon>
    </lineage>
</organism>
<dbReference type="SUPFAM" id="SSF52540">
    <property type="entry name" value="P-loop containing nucleoside triphosphate hydrolases"/>
    <property type="match status" value="1"/>
</dbReference>
<name>A0AAW1GZ89_SAPOF</name>
<evidence type="ECO:0000259" key="7">
    <source>
        <dbReference type="SMART" id="SM00382"/>
    </source>
</evidence>
<keyword evidence="9" id="KW-1185">Reference proteome</keyword>
<evidence type="ECO:0000256" key="1">
    <source>
        <dbReference type="ARBA" id="ARBA00001946"/>
    </source>
</evidence>
<dbReference type="EMBL" id="JBDFQZ010000013">
    <property type="protein sequence ID" value="KAK9670184.1"/>
    <property type="molecule type" value="Genomic_DNA"/>
</dbReference>
<dbReference type="Gene3D" id="6.10.280.40">
    <property type="match status" value="1"/>
</dbReference>
<dbReference type="InterPro" id="IPR003959">
    <property type="entry name" value="ATPase_AAA_core"/>
</dbReference>
<dbReference type="InterPro" id="IPR027417">
    <property type="entry name" value="P-loop_NTPase"/>
</dbReference>
<dbReference type="Proteomes" id="UP001443914">
    <property type="component" value="Unassembled WGS sequence"/>
</dbReference>
<dbReference type="AlphaFoldDB" id="A0AAW1GZ89"/>
<dbReference type="Pfam" id="PF25568">
    <property type="entry name" value="AAA_lid_At3g28540"/>
    <property type="match status" value="1"/>
</dbReference>
<keyword evidence="3" id="KW-0378">Hydrolase</keyword>
<evidence type="ECO:0000256" key="5">
    <source>
        <dbReference type="ARBA" id="ARBA00049360"/>
    </source>
</evidence>